<dbReference type="GO" id="GO:0006493">
    <property type="term" value="P:protein O-linked glycosylation"/>
    <property type="evidence" value="ECO:0007669"/>
    <property type="project" value="InterPro"/>
</dbReference>
<dbReference type="Proteomes" id="UP000054051">
    <property type="component" value="Unassembled WGS sequence"/>
</dbReference>
<evidence type="ECO:0000256" key="7">
    <source>
        <dbReference type="ARBA" id="ARBA00023136"/>
    </source>
</evidence>
<keyword evidence="12" id="KW-1185">Reference proteome</keyword>
<dbReference type="RefSeq" id="WP_006682053.1">
    <property type="nucleotide sequence ID" value="NZ_CAFB01000034.1"/>
</dbReference>
<accession>G2J7N1</accession>
<keyword evidence="2" id="KW-1003">Cell membrane</keyword>
<dbReference type="PANTHER" id="PTHR33908:SF3">
    <property type="entry name" value="UNDECAPRENYL PHOSPHATE-ALPHA-4-AMINO-4-DEOXY-L-ARABINOSE ARABINOSYL TRANSFERASE"/>
    <property type="match status" value="1"/>
</dbReference>
<evidence type="ECO:0000256" key="2">
    <source>
        <dbReference type="ARBA" id="ARBA00022475"/>
    </source>
</evidence>
<dbReference type="GO" id="GO:0009103">
    <property type="term" value="P:lipopolysaccharide biosynthetic process"/>
    <property type="evidence" value="ECO:0007669"/>
    <property type="project" value="UniProtKB-ARBA"/>
</dbReference>
<proteinExistence type="predicted"/>
<feature type="transmembrane region" description="Helical" evidence="8">
    <location>
        <begin position="94"/>
        <end position="115"/>
    </location>
</feature>
<feature type="transmembrane region" description="Helical" evidence="8">
    <location>
        <begin position="215"/>
        <end position="235"/>
    </location>
</feature>
<evidence type="ECO:0000259" key="10">
    <source>
        <dbReference type="Pfam" id="PF18583"/>
    </source>
</evidence>
<dbReference type="PANTHER" id="PTHR33908">
    <property type="entry name" value="MANNOSYLTRANSFERASE YKCB-RELATED"/>
    <property type="match status" value="1"/>
</dbReference>
<dbReference type="EC" id="2.-.-.-" evidence="11"/>
<dbReference type="InterPro" id="IPR050297">
    <property type="entry name" value="LipidA_mod_glycosyltrf_83"/>
</dbReference>
<feature type="transmembrane region" description="Helical" evidence="8">
    <location>
        <begin position="425"/>
        <end position="443"/>
    </location>
</feature>
<feature type="domain" description="Aminoarabinose transferase C-terminal" evidence="10">
    <location>
        <begin position="464"/>
        <end position="560"/>
    </location>
</feature>
<dbReference type="InterPro" id="IPR040845">
    <property type="entry name" value="Arnt_C"/>
</dbReference>
<comment type="subcellular location">
    <subcellularLocation>
        <location evidence="1">Cell membrane</location>
        <topology evidence="1">Multi-pass membrane protein</topology>
    </subcellularLocation>
</comment>
<dbReference type="STRING" id="1070319.CAGGBEG34_180082"/>
<sequence length="566" mass="64265">MKNALEKRFASPRAQWTALVAVFAILWFAQLNIRHLIPSDEGRYAEMAREMLASGDWLAPRYNGYLYFEKPPLQTWINAASFAWLGIGDWQARLYTALCSFSGVLLIGLTGARLFNPQAGLHAALALGSSPYWNLLGHFNVLDMGLAFWMQMCLCTFLLAQRPDARPAARRGWMWLCWASMALAVLTKGLVGVLLPGAALALYTLIARDWALWRRLYLVSGVLIFSAIAAPWFVLIQSRYPAFFEFFFIVQHFRRYLTPEQNRPGAFYYFVPVIIAGFLPWVSILWRSIRRALEMPRQPNGFKPALLLVIWIAFIFIFFSLSYSKLISYILPVAPALALLLGFNLPCITSVQWRRHLIGQAALIALGCIGALYLIRFGNHTRTPNTLYRAYQVWAYISLAVAAFNVALSAWISRSGEPRAMKRSLVLYAFGWLLATMIAGNAHEIFGRASAGIALIQPVRAELAQLPPNAPFYSVNMLDHTMPFYLRRMMIMVQHPDELRFGIEQEPHQWIPTIEAWIERWKNGRDALALMSPALYLELVARSVPMRVVARDMRRVVVTKPQSGPD</sequence>
<organism evidence="11 12">
    <name type="scientific">Candidatus Glomeribacter gigasporarum BEG34</name>
    <dbReference type="NCBI Taxonomy" id="1070319"/>
    <lineage>
        <taxon>Bacteria</taxon>
        <taxon>Pseudomonadati</taxon>
        <taxon>Pseudomonadota</taxon>
        <taxon>Betaproteobacteria</taxon>
        <taxon>Burkholderiales</taxon>
        <taxon>Burkholderiaceae</taxon>
        <taxon>Candidatus Glomeribacter</taxon>
    </lineage>
</organism>
<dbReference type="GO" id="GO:0016763">
    <property type="term" value="F:pentosyltransferase activity"/>
    <property type="evidence" value="ECO:0007669"/>
    <property type="project" value="TreeGrafter"/>
</dbReference>
<gene>
    <name evidence="11" type="primary">arnT</name>
    <name evidence="11" type="ORF">CAGGBEG34_180082</name>
</gene>
<protein>
    <submittedName>
        <fullName evidence="11">Dolichyl-phosphate-mannose-protein mannosyltransferase family protein</fullName>
        <ecNumber evidence="11">2.-.-.-</ecNumber>
    </submittedName>
</protein>
<feature type="transmembrane region" description="Helical" evidence="8">
    <location>
        <begin position="301"/>
        <end position="320"/>
    </location>
</feature>
<keyword evidence="5 8" id="KW-0812">Transmembrane</keyword>
<feature type="transmembrane region" description="Helical" evidence="8">
    <location>
        <begin position="269"/>
        <end position="289"/>
    </location>
</feature>
<dbReference type="EMBL" id="CAFB01000034">
    <property type="protein sequence ID" value="CCD28776.1"/>
    <property type="molecule type" value="Genomic_DNA"/>
</dbReference>
<evidence type="ECO:0000313" key="12">
    <source>
        <dbReference type="Proteomes" id="UP000054051"/>
    </source>
</evidence>
<name>G2J7N1_9BURK</name>
<feature type="transmembrane region" description="Helical" evidence="8">
    <location>
        <begin position="172"/>
        <end position="195"/>
    </location>
</feature>
<dbReference type="OrthoDB" id="9775035at2"/>
<dbReference type="InterPro" id="IPR003342">
    <property type="entry name" value="ArnT-like_N"/>
</dbReference>
<feature type="transmembrane region" description="Helical" evidence="8">
    <location>
        <begin position="357"/>
        <end position="375"/>
    </location>
</feature>
<dbReference type="GO" id="GO:0010041">
    <property type="term" value="P:response to iron(III) ion"/>
    <property type="evidence" value="ECO:0007669"/>
    <property type="project" value="TreeGrafter"/>
</dbReference>
<evidence type="ECO:0000313" key="11">
    <source>
        <dbReference type="EMBL" id="CCD28776.1"/>
    </source>
</evidence>
<evidence type="ECO:0000256" key="6">
    <source>
        <dbReference type="ARBA" id="ARBA00022989"/>
    </source>
</evidence>
<dbReference type="Pfam" id="PF02366">
    <property type="entry name" value="PMT"/>
    <property type="match status" value="1"/>
</dbReference>
<dbReference type="GO" id="GO:0000030">
    <property type="term" value="F:mannosyltransferase activity"/>
    <property type="evidence" value="ECO:0007669"/>
    <property type="project" value="InterPro"/>
</dbReference>
<comment type="caution">
    <text evidence="11">The sequence shown here is derived from an EMBL/GenBank/DDBJ whole genome shotgun (WGS) entry which is preliminary data.</text>
</comment>
<dbReference type="Pfam" id="PF18583">
    <property type="entry name" value="Arnt_C"/>
    <property type="match status" value="1"/>
</dbReference>
<evidence type="ECO:0000256" key="1">
    <source>
        <dbReference type="ARBA" id="ARBA00004651"/>
    </source>
</evidence>
<dbReference type="AlphaFoldDB" id="G2J7N1"/>
<keyword evidence="3 11" id="KW-0328">Glycosyltransferase</keyword>
<feature type="domain" description="ArnT-like N-terminal" evidence="9">
    <location>
        <begin position="18"/>
        <end position="246"/>
    </location>
</feature>
<evidence type="ECO:0000256" key="4">
    <source>
        <dbReference type="ARBA" id="ARBA00022679"/>
    </source>
</evidence>
<evidence type="ECO:0000256" key="3">
    <source>
        <dbReference type="ARBA" id="ARBA00022676"/>
    </source>
</evidence>
<keyword evidence="4 11" id="KW-0808">Transferase</keyword>
<evidence type="ECO:0000256" key="8">
    <source>
        <dbReference type="SAM" id="Phobius"/>
    </source>
</evidence>
<feature type="transmembrane region" description="Helical" evidence="8">
    <location>
        <begin position="395"/>
        <end position="413"/>
    </location>
</feature>
<evidence type="ECO:0000259" key="9">
    <source>
        <dbReference type="Pfam" id="PF02366"/>
    </source>
</evidence>
<keyword evidence="6 8" id="KW-1133">Transmembrane helix</keyword>
<evidence type="ECO:0000256" key="5">
    <source>
        <dbReference type="ARBA" id="ARBA00022692"/>
    </source>
</evidence>
<keyword evidence="7 8" id="KW-0472">Membrane</keyword>
<dbReference type="GO" id="GO:0005886">
    <property type="term" value="C:plasma membrane"/>
    <property type="evidence" value="ECO:0007669"/>
    <property type="project" value="UniProtKB-SubCell"/>
</dbReference>
<reference evidence="11 12" key="1">
    <citation type="submission" date="2011-08" db="EMBL/GenBank/DDBJ databases">
        <title>The genome of the obligate endobacterium of an arbuscular mycorrhizal fungus reveals an interphylum network of nutritional interactions.</title>
        <authorList>
            <person name="Ghignone S."/>
            <person name="Salvioli A."/>
            <person name="Anca I."/>
            <person name="Lumini E."/>
            <person name="Ortu G."/>
            <person name="Petiti L."/>
            <person name="Cruveiller S."/>
            <person name="Bianciotto V."/>
            <person name="Piffanelli P."/>
            <person name="Lanfranco L."/>
            <person name="Bonfante P."/>
        </authorList>
    </citation>
    <scope>NUCLEOTIDE SEQUENCE [LARGE SCALE GENOMIC DNA]</scope>
    <source>
        <strain evidence="11 12">BEG34</strain>
    </source>
</reference>
<feature type="transmembrane region" description="Helical" evidence="8">
    <location>
        <begin position="14"/>
        <end position="33"/>
    </location>
</feature>
<feature type="transmembrane region" description="Helical" evidence="8">
    <location>
        <begin position="326"/>
        <end position="345"/>
    </location>
</feature>
<dbReference type="eggNOG" id="COG1807">
    <property type="taxonomic scope" value="Bacteria"/>
</dbReference>